<name>A0A843VNZ9_COLES</name>
<gene>
    <name evidence="2" type="ORF">Taro_028729</name>
</gene>
<proteinExistence type="predicted"/>
<reference evidence="2" key="1">
    <citation type="submission" date="2017-07" db="EMBL/GenBank/DDBJ databases">
        <title>Taro Niue Genome Assembly and Annotation.</title>
        <authorList>
            <person name="Atibalentja N."/>
            <person name="Keating K."/>
            <person name="Fields C.J."/>
        </authorList>
    </citation>
    <scope>NUCLEOTIDE SEQUENCE</scope>
    <source>
        <strain evidence="2">Niue_2</strain>
        <tissue evidence="2">Leaf</tissue>
    </source>
</reference>
<organism evidence="2 3">
    <name type="scientific">Colocasia esculenta</name>
    <name type="common">Wild taro</name>
    <name type="synonym">Arum esculentum</name>
    <dbReference type="NCBI Taxonomy" id="4460"/>
    <lineage>
        <taxon>Eukaryota</taxon>
        <taxon>Viridiplantae</taxon>
        <taxon>Streptophyta</taxon>
        <taxon>Embryophyta</taxon>
        <taxon>Tracheophyta</taxon>
        <taxon>Spermatophyta</taxon>
        <taxon>Magnoliopsida</taxon>
        <taxon>Liliopsida</taxon>
        <taxon>Araceae</taxon>
        <taxon>Aroideae</taxon>
        <taxon>Colocasieae</taxon>
        <taxon>Colocasia</taxon>
    </lineage>
</organism>
<evidence type="ECO:0000313" key="2">
    <source>
        <dbReference type="EMBL" id="MQL96057.1"/>
    </source>
</evidence>
<evidence type="ECO:0000256" key="1">
    <source>
        <dbReference type="SAM" id="MobiDB-lite"/>
    </source>
</evidence>
<dbReference type="Proteomes" id="UP000652761">
    <property type="component" value="Unassembled WGS sequence"/>
</dbReference>
<evidence type="ECO:0000313" key="3">
    <source>
        <dbReference type="Proteomes" id="UP000652761"/>
    </source>
</evidence>
<feature type="region of interest" description="Disordered" evidence="1">
    <location>
        <begin position="143"/>
        <end position="184"/>
    </location>
</feature>
<protein>
    <submittedName>
        <fullName evidence="2">Uncharacterized protein</fullName>
    </submittedName>
</protein>
<keyword evidence="3" id="KW-1185">Reference proteome</keyword>
<sequence>MSVSTSRACRCRFPVNMVCRAALNLALAEFCYVFTRGGYVELSERLSFPLGSTLDRAFRLLRLFFLHERFDFPCLQMSFPGEHVSGEKLLAMPSPSLPGEKIPWRFAFPRLPAISQRRKDGVARDGLIDTAVVDEQRRQRREKFPLAVSEDRPPCLADAGEGEGVPEGRPQAHQDEPSCRFGEARPVPSARGSFLSRRIFLFPPPTTAWTPATGATTTTSSSLTGGTSIPSAAADLLLKPSVSPPSPAYEEKVNIFCGVYSSKFPIPGRGARQSGRT</sequence>
<dbReference type="AlphaFoldDB" id="A0A843VNZ9"/>
<accession>A0A843VNZ9</accession>
<comment type="caution">
    <text evidence="2">The sequence shown here is derived from an EMBL/GenBank/DDBJ whole genome shotgun (WGS) entry which is preliminary data.</text>
</comment>
<dbReference type="EMBL" id="NMUH01001870">
    <property type="protein sequence ID" value="MQL96057.1"/>
    <property type="molecule type" value="Genomic_DNA"/>
</dbReference>